<dbReference type="PROSITE" id="PS51257">
    <property type="entry name" value="PROKAR_LIPOPROTEIN"/>
    <property type="match status" value="1"/>
</dbReference>
<feature type="region of interest" description="Disordered" evidence="1">
    <location>
        <begin position="161"/>
        <end position="181"/>
    </location>
</feature>
<organism evidence="3 4">
    <name type="scientific">Lentzea waywayandensis</name>
    <dbReference type="NCBI Taxonomy" id="84724"/>
    <lineage>
        <taxon>Bacteria</taxon>
        <taxon>Bacillati</taxon>
        <taxon>Actinomycetota</taxon>
        <taxon>Actinomycetes</taxon>
        <taxon>Pseudonocardiales</taxon>
        <taxon>Pseudonocardiaceae</taxon>
        <taxon>Lentzea</taxon>
    </lineage>
</organism>
<keyword evidence="2" id="KW-0732">Signal</keyword>
<keyword evidence="4" id="KW-1185">Reference proteome</keyword>
<dbReference type="AlphaFoldDB" id="A0A1I6FHV8"/>
<gene>
    <name evidence="3" type="ORF">SAMN04488564_119170</name>
</gene>
<accession>A0A1I6FHV8</accession>
<evidence type="ECO:0000313" key="3">
    <source>
        <dbReference type="EMBL" id="SFR29526.1"/>
    </source>
</evidence>
<feature type="chain" id="PRO_5038566567" evidence="2">
    <location>
        <begin position="25"/>
        <end position="312"/>
    </location>
</feature>
<feature type="region of interest" description="Disordered" evidence="1">
    <location>
        <begin position="30"/>
        <end position="52"/>
    </location>
</feature>
<feature type="signal peptide" evidence="2">
    <location>
        <begin position="1"/>
        <end position="24"/>
    </location>
</feature>
<name>A0A1I6FHV8_9PSEU</name>
<evidence type="ECO:0000256" key="1">
    <source>
        <dbReference type="SAM" id="MobiDB-lite"/>
    </source>
</evidence>
<dbReference type="EMBL" id="FOYL01000019">
    <property type="protein sequence ID" value="SFR29526.1"/>
    <property type="molecule type" value="Genomic_DNA"/>
</dbReference>
<reference evidence="4" key="1">
    <citation type="submission" date="2016-10" db="EMBL/GenBank/DDBJ databases">
        <authorList>
            <person name="Varghese N."/>
            <person name="Submissions S."/>
        </authorList>
    </citation>
    <scope>NUCLEOTIDE SEQUENCE [LARGE SCALE GENOMIC DNA]</scope>
    <source>
        <strain evidence="4">DSM 44232</strain>
    </source>
</reference>
<protein>
    <submittedName>
        <fullName evidence="3">Uncharacterized protein</fullName>
    </submittedName>
</protein>
<proteinExistence type="predicted"/>
<evidence type="ECO:0000313" key="4">
    <source>
        <dbReference type="Proteomes" id="UP000198583"/>
    </source>
</evidence>
<dbReference type="Proteomes" id="UP000198583">
    <property type="component" value="Unassembled WGS sequence"/>
</dbReference>
<sequence length="312" mass="33839">MKDPAIRGTTAISLLLLTSSLALGACSTSRPASYGLPERPPPGVAAGLETPRGHISFQPPFLPISLEFDGQSLKAELESKIITPIGTVKLGGSTGEVLKQDGKPLPAEPADVTQLIVCQQGSNGQTCDATRINTGRKITVEMNGKFVQEVERNRIVIHASPGSSVKLTDNGPPSKKDDVRGPARADIEEFDFHATSPDTDVDLERSQGGVHADLRYDHVTGVLSMINGAKLAPYDVYSWSKPGKPTDYPGEAECLAVEQDKWVERLDEDQLESEHIIVCVKTSEGDLGYLLIVPNRELKPVAYFVYSYTWVR</sequence>
<evidence type="ECO:0000256" key="2">
    <source>
        <dbReference type="SAM" id="SignalP"/>
    </source>
</evidence>